<dbReference type="EMBL" id="JANRMS010002523">
    <property type="protein sequence ID" value="KAJ3522089.1"/>
    <property type="molecule type" value="Genomic_DNA"/>
</dbReference>
<name>A0ACC1RN75_9HYPO</name>
<keyword evidence="2" id="KW-1185">Reference proteome</keyword>
<proteinExistence type="predicted"/>
<organism evidence="1 2">
    <name type="scientific">Fusarium decemcellulare</name>
    <dbReference type="NCBI Taxonomy" id="57161"/>
    <lineage>
        <taxon>Eukaryota</taxon>
        <taxon>Fungi</taxon>
        <taxon>Dikarya</taxon>
        <taxon>Ascomycota</taxon>
        <taxon>Pezizomycotina</taxon>
        <taxon>Sordariomycetes</taxon>
        <taxon>Hypocreomycetidae</taxon>
        <taxon>Hypocreales</taxon>
        <taxon>Nectriaceae</taxon>
        <taxon>Fusarium</taxon>
        <taxon>Fusarium decemcellulare species complex</taxon>
    </lineage>
</organism>
<gene>
    <name evidence="1" type="ORF">NM208_g13009</name>
</gene>
<dbReference type="Proteomes" id="UP001148629">
    <property type="component" value="Unassembled WGS sequence"/>
</dbReference>
<comment type="caution">
    <text evidence="1">The sequence shown here is derived from an EMBL/GenBank/DDBJ whole genome shotgun (WGS) entry which is preliminary data.</text>
</comment>
<protein>
    <submittedName>
        <fullName evidence="1">Uncharacterized protein</fullName>
    </submittedName>
</protein>
<sequence length="435" mass="48868">MRGPGIAKAPCAILVTVEDTNLAIDGASRATITVCIESDGLNKVLVTVLEVEVEGWCLVAWGGGHGGGHCWESWGRRRRRRRRRRREGEEEMKPGVAFQPRQTLDLPCPSKNNITQPTLTSTFSDEPQHRMAHLLNSLATASQLYHRSSFSTLPQDLQDAVFITTQCLTQAAGQLLELPQSVTAQANVILGRYWLVDSPMANEFSDTSAAALYLVSKMGPQPRSPRDVSNVYAYLLSDNSAFVRSHDATKNDPKSYYMTEADYHSFQTRLLAIEARILYTLSFDTRVSLPHPLAITYLQTLDFLAQPIPSISLRTIQYLNTALLSPQMLYLTHQPHALATAAIYNAARDLGAKMPECEWWEVFDVDREELGFLVVGMRSVENYLHKQKEDMPNLTQFMPTRKTVDDELQKRGTQTGNGARDADEEQRIMSMMDTR</sequence>
<accession>A0ACC1RN75</accession>
<evidence type="ECO:0000313" key="2">
    <source>
        <dbReference type="Proteomes" id="UP001148629"/>
    </source>
</evidence>
<evidence type="ECO:0000313" key="1">
    <source>
        <dbReference type="EMBL" id="KAJ3522089.1"/>
    </source>
</evidence>
<reference evidence="1" key="1">
    <citation type="submission" date="2022-08" db="EMBL/GenBank/DDBJ databases">
        <title>Genome Sequence of Fusarium decemcellulare.</title>
        <authorList>
            <person name="Buettner E."/>
        </authorList>
    </citation>
    <scope>NUCLEOTIDE SEQUENCE</scope>
    <source>
        <strain evidence="1">Babe19</strain>
    </source>
</reference>